<evidence type="ECO:0000313" key="1">
    <source>
        <dbReference type="EnsemblPlants" id="Kaladp0064s0169.1.v1.1.CDS.1"/>
    </source>
</evidence>
<keyword evidence="2" id="KW-1185">Reference proteome</keyword>
<organism evidence="1 2">
    <name type="scientific">Kalanchoe fedtschenkoi</name>
    <name type="common">Lavender scallops</name>
    <name type="synonym">South American air plant</name>
    <dbReference type="NCBI Taxonomy" id="63787"/>
    <lineage>
        <taxon>Eukaryota</taxon>
        <taxon>Viridiplantae</taxon>
        <taxon>Streptophyta</taxon>
        <taxon>Embryophyta</taxon>
        <taxon>Tracheophyta</taxon>
        <taxon>Spermatophyta</taxon>
        <taxon>Magnoliopsida</taxon>
        <taxon>eudicotyledons</taxon>
        <taxon>Gunneridae</taxon>
        <taxon>Pentapetalae</taxon>
        <taxon>Saxifragales</taxon>
        <taxon>Crassulaceae</taxon>
        <taxon>Kalanchoe</taxon>
    </lineage>
</organism>
<sequence>MMKLAFLDMESLGILAACLIRPKRAEEANLVWKEMNRHGMAMGEKLRNYYKINILETT</sequence>
<dbReference type="Gramene" id="Kaladp0064s0169.1.v1.1">
    <property type="protein sequence ID" value="Kaladp0064s0169.1.v1.1.CDS.1"/>
    <property type="gene ID" value="Kaladp0064s0169.v1.1"/>
</dbReference>
<proteinExistence type="predicted"/>
<name>A0A7N0UFD6_KALFE</name>
<dbReference type="Proteomes" id="UP000594263">
    <property type="component" value="Unplaced"/>
</dbReference>
<dbReference type="AlphaFoldDB" id="A0A7N0UFD6"/>
<evidence type="ECO:0000313" key="2">
    <source>
        <dbReference type="Proteomes" id="UP000594263"/>
    </source>
</evidence>
<protein>
    <submittedName>
        <fullName evidence="1">Uncharacterized protein</fullName>
    </submittedName>
</protein>
<accession>A0A7N0UFD6</accession>
<dbReference type="EnsemblPlants" id="Kaladp0064s0169.1.v1.1">
    <property type="protein sequence ID" value="Kaladp0064s0169.1.v1.1.CDS.1"/>
    <property type="gene ID" value="Kaladp0064s0169.v1.1"/>
</dbReference>
<reference evidence="1" key="1">
    <citation type="submission" date="2021-01" db="UniProtKB">
        <authorList>
            <consortium name="EnsemblPlants"/>
        </authorList>
    </citation>
    <scope>IDENTIFICATION</scope>
</reference>